<dbReference type="SUPFAM" id="SSF53474">
    <property type="entry name" value="alpha/beta-Hydrolases"/>
    <property type="match status" value="1"/>
</dbReference>
<dbReference type="EMBL" id="SDIL01000089">
    <property type="protein sequence ID" value="RXK36711.1"/>
    <property type="molecule type" value="Genomic_DNA"/>
</dbReference>
<evidence type="ECO:0000313" key="2">
    <source>
        <dbReference type="EMBL" id="RXK36711.1"/>
    </source>
</evidence>
<comment type="caution">
    <text evidence="2">The sequence shown here is derived from an EMBL/GenBank/DDBJ whole genome shotgun (WGS) entry which is preliminary data.</text>
</comment>
<dbReference type="InterPro" id="IPR029058">
    <property type="entry name" value="AB_hydrolase_fold"/>
</dbReference>
<gene>
    <name evidence="2" type="ORF">M231_06018</name>
</gene>
<sequence length="280" mass="31026">MLSTHMHCYVPSSSPDVKLEARIYLPSWPEKHSSSVKPLSPQIAEEKLKQWYGSTSGTGSDGEVQRQRKVIRMVLGVHPWSRLGGNMLDPVLTHSLVPAALSHSRIGVKTINMRGVGLSGGWQAWLGSDGAGKDVIAVEEWMGRILGVKEVWRLGYSWGTMSVLSSAPSPPLRLKGIFLVSPPLSIFKLTAFVSSSLLPAALQTVLDDPETLNTALADRIRIWMIHGTEDEFTSNSVYHTFSEKFEGRGLHVVEIPSGGHFYRSQEEHDLLTKTIEEWLE</sequence>
<evidence type="ECO:0000259" key="1">
    <source>
        <dbReference type="Pfam" id="PF00561"/>
    </source>
</evidence>
<dbReference type="OrthoDB" id="10260961at2759"/>
<dbReference type="Pfam" id="PF00561">
    <property type="entry name" value="Abhydrolase_1"/>
    <property type="match status" value="1"/>
</dbReference>
<dbReference type="STRING" id="5217.A0A4Q1BGK9"/>
<protein>
    <recommendedName>
        <fullName evidence="1">AB hydrolase-1 domain-containing protein</fullName>
    </recommendedName>
</protein>
<accession>A0A4Q1BGK9</accession>
<dbReference type="InParanoid" id="A0A4Q1BGK9"/>
<evidence type="ECO:0000313" key="3">
    <source>
        <dbReference type="Proteomes" id="UP000289152"/>
    </source>
</evidence>
<name>A0A4Q1BGK9_TREME</name>
<dbReference type="Gene3D" id="3.40.50.1820">
    <property type="entry name" value="alpha/beta hydrolase"/>
    <property type="match status" value="1"/>
</dbReference>
<dbReference type="InterPro" id="IPR000073">
    <property type="entry name" value="AB_hydrolase_1"/>
</dbReference>
<dbReference type="Proteomes" id="UP000289152">
    <property type="component" value="Unassembled WGS sequence"/>
</dbReference>
<organism evidence="2 3">
    <name type="scientific">Tremella mesenterica</name>
    <name type="common">Jelly fungus</name>
    <dbReference type="NCBI Taxonomy" id="5217"/>
    <lineage>
        <taxon>Eukaryota</taxon>
        <taxon>Fungi</taxon>
        <taxon>Dikarya</taxon>
        <taxon>Basidiomycota</taxon>
        <taxon>Agaricomycotina</taxon>
        <taxon>Tremellomycetes</taxon>
        <taxon>Tremellales</taxon>
        <taxon>Tremellaceae</taxon>
        <taxon>Tremella</taxon>
    </lineage>
</organism>
<feature type="domain" description="AB hydrolase-1" evidence="1">
    <location>
        <begin position="97"/>
        <end position="227"/>
    </location>
</feature>
<keyword evidence="3" id="KW-1185">Reference proteome</keyword>
<dbReference type="PANTHER" id="PTHR42103:SF2">
    <property type="entry name" value="AB HYDROLASE-1 DOMAIN-CONTAINING PROTEIN"/>
    <property type="match status" value="1"/>
</dbReference>
<dbReference type="PANTHER" id="PTHR42103">
    <property type="entry name" value="ALPHA/BETA-HYDROLASES SUPERFAMILY PROTEIN"/>
    <property type="match status" value="1"/>
</dbReference>
<dbReference type="AlphaFoldDB" id="A0A4Q1BGK9"/>
<reference evidence="2 3" key="1">
    <citation type="submission" date="2016-06" db="EMBL/GenBank/DDBJ databases">
        <title>Evolution of pathogenesis and genome organization in the Tremellales.</title>
        <authorList>
            <person name="Cuomo C."/>
            <person name="Litvintseva A."/>
            <person name="Heitman J."/>
            <person name="Chen Y."/>
            <person name="Sun S."/>
            <person name="Springer D."/>
            <person name="Dromer F."/>
            <person name="Young S."/>
            <person name="Zeng Q."/>
            <person name="Chapman S."/>
            <person name="Gujja S."/>
            <person name="Saif S."/>
            <person name="Birren B."/>
        </authorList>
    </citation>
    <scope>NUCLEOTIDE SEQUENCE [LARGE SCALE GENOMIC DNA]</scope>
    <source>
        <strain evidence="2 3">ATCC 28783</strain>
    </source>
</reference>
<proteinExistence type="predicted"/>